<keyword evidence="3" id="KW-1185">Reference proteome</keyword>
<reference evidence="2 3" key="1">
    <citation type="journal article" date="2024" name="Commun. Biol.">
        <title>Comparative genomic analysis of thermophilic fungi reveals convergent evolutionary adaptations and gene losses.</title>
        <authorList>
            <person name="Steindorff A.S."/>
            <person name="Aguilar-Pontes M.V."/>
            <person name="Robinson A.J."/>
            <person name="Andreopoulos B."/>
            <person name="LaButti K."/>
            <person name="Kuo A."/>
            <person name="Mondo S."/>
            <person name="Riley R."/>
            <person name="Otillar R."/>
            <person name="Haridas S."/>
            <person name="Lipzen A."/>
            <person name="Grimwood J."/>
            <person name="Schmutz J."/>
            <person name="Clum A."/>
            <person name="Reid I.D."/>
            <person name="Moisan M.C."/>
            <person name="Butler G."/>
            <person name="Nguyen T.T.M."/>
            <person name="Dewar K."/>
            <person name="Conant G."/>
            <person name="Drula E."/>
            <person name="Henrissat B."/>
            <person name="Hansel C."/>
            <person name="Singer S."/>
            <person name="Hutchinson M.I."/>
            <person name="de Vries R.P."/>
            <person name="Natvig D.O."/>
            <person name="Powell A.J."/>
            <person name="Tsang A."/>
            <person name="Grigoriev I.V."/>
        </authorList>
    </citation>
    <scope>NUCLEOTIDE SEQUENCE [LARGE SCALE GENOMIC DNA]</scope>
    <source>
        <strain evidence="2 3">CBS 494.80</strain>
    </source>
</reference>
<feature type="region of interest" description="Disordered" evidence="1">
    <location>
        <begin position="1"/>
        <end position="21"/>
    </location>
</feature>
<protein>
    <submittedName>
        <fullName evidence="2">Uncharacterized protein</fullName>
    </submittedName>
</protein>
<gene>
    <name evidence="2" type="ORF">VTL71DRAFT_14932</name>
</gene>
<dbReference type="EMBL" id="JAZHXI010000008">
    <property type="protein sequence ID" value="KAL2068595.1"/>
    <property type="molecule type" value="Genomic_DNA"/>
</dbReference>
<feature type="compositionally biased region" description="Polar residues" evidence="1">
    <location>
        <begin position="1"/>
        <end position="11"/>
    </location>
</feature>
<feature type="region of interest" description="Disordered" evidence="1">
    <location>
        <begin position="146"/>
        <end position="179"/>
    </location>
</feature>
<dbReference type="Proteomes" id="UP001595075">
    <property type="component" value="Unassembled WGS sequence"/>
</dbReference>
<feature type="region of interest" description="Disordered" evidence="1">
    <location>
        <begin position="100"/>
        <end position="119"/>
    </location>
</feature>
<evidence type="ECO:0000256" key="1">
    <source>
        <dbReference type="SAM" id="MobiDB-lite"/>
    </source>
</evidence>
<organism evidence="2 3">
    <name type="scientific">Oculimacula yallundae</name>
    <dbReference type="NCBI Taxonomy" id="86028"/>
    <lineage>
        <taxon>Eukaryota</taxon>
        <taxon>Fungi</taxon>
        <taxon>Dikarya</taxon>
        <taxon>Ascomycota</taxon>
        <taxon>Pezizomycotina</taxon>
        <taxon>Leotiomycetes</taxon>
        <taxon>Helotiales</taxon>
        <taxon>Ploettnerulaceae</taxon>
        <taxon>Oculimacula</taxon>
    </lineage>
</organism>
<proteinExistence type="predicted"/>
<feature type="region of interest" description="Disordered" evidence="1">
    <location>
        <begin position="501"/>
        <end position="540"/>
    </location>
</feature>
<comment type="caution">
    <text evidence="2">The sequence shown here is derived from an EMBL/GenBank/DDBJ whole genome shotgun (WGS) entry which is preliminary data.</text>
</comment>
<sequence length="649" mass="71308">MATSKKSANEFSSRESSFDPPIYSISHAKDHTLQWDPPVGSKDLAIALSYHFPMETSMENKMRAATKKFLKEEKRKRGRDEVQKKALATVLENTELIAPVRGTDVDGPPSGETIESNESVKAHTEIVPCLDKIVPRLMEDCISLKSPSKEVSPADEDPSTGGSVVVDPSTGEKSTGGQQLDPKMVLFYDEASGNLVFKNCITTTEAPIPSTSMPIKVIPPSKCLAAPQRLSWVNGLDPIEPKRTKRRYGVAEAAKVAANRGNACEEHKKRKVKCNPDSCPNNGILKKKSSKTVGEGFLNRIFRRPTPDIRQRSIPGTASNNTLSVSPAVDAMSVSQLSSSKQMEISDLKTNPVHFNVAGNAINNETMVMTVPEPVFLPNINADAFDFCNDVLDIEPHYATYPLYPDLHATNLWGASYEDGFEMPLMSADPASCIEAPSSPPWELYPKSWAIDLSSFSPPTETPDLGYARSDRNKSYRSNYTLSSGFHHKTKYFHHDTYNSNRSLVSEEQQGRRKGFALREASTSSKPQLGPISDLRSAAATTSRRFRELLQGHKKDSGGEVSTETSDAASGITESSITYQQCDWTYYGGPPGEEKLETSGELAPPPFNYMNPSLSNIQLAKTSNVFESPEMMDELNAISGLSDSRVIRF</sequence>
<evidence type="ECO:0000313" key="2">
    <source>
        <dbReference type="EMBL" id="KAL2068595.1"/>
    </source>
</evidence>
<evidence type="ECO:0000313" key="3">
    <source>
        <dbReference type="Proteomes" id="UP001595075"/>
    </source>
</evidence>
<accession>A0ABR4CF62</accession>
<name>A0ABR4CF62_9HELO</name>